<evidence type="ECO:0000313" key="2">
    <source>
        <dbReference type="EMBL" id="GFR38256.1"/>
    </source>
</evidence>
<dbReference type="SUPFAM" id="SSF52833">
    <property type="entry name" value="Thioredoxin-like"/>
    <property type="match status" value="1"/>
</dbReference>
<keyword evidence="3" id="KW-1185">Reference proteome</keyword>
<protein>
    <submittedName>
        <fullName evidence="2">Thioredoxin-like protein YusE</fullName>
    </submittedName>
</protein>
<name>A0A916VG86_9BACL</name>
<comment type="caution">
    <text evidence="2">The sequence shown here is derived from an EMBL/GenBank/DDBJ whole genome shotgun (WGS) entry which is preliminary data.</text>
</comment>
<dbReference type="Gene3D" id="3.40.30.10">
    <property type="entry name" value="Glutaredoxin"/>
    <property type="match status" value="1"/>
</dbReference>
<dbReference type="Proteomes" id="UP000654993">
    <property type="component" value="Unassembled WGS sequence"/>
</dbReference>
<dbReference type="Pfam" id="PF00085">
    <property type="entry name" value="Thioredoxin"/>
    <property type="match status" value="1"/>
</dbReference>
<gene>
    <name evidence="2" type="primary">yusE</name>
    <name evidence="2" type="ORF">PRECH8_15520</name>
</gene>
<reference evidence="2" key="2">
    <citation type="journal article" date="2021" name="Data Brief">
        <title>Draft genome sequence data of the facultative, thermophilic, xylanolytic bacterium Paenibacillus sp. strain DA-C8.</title>
        <authorList>
            <person name="Chhe C."/>
            <person name="Uke A."/>
            <person name="Baramee S."/>
            <person name="Ungkulpasvich U."/>
            <person name="Tachaapaikoon C."/>
            <person name="Pason P."/>
            <person name="Waeonukul R."/>
            <person name="Ratanakhanokchai K."/>
            <person name="Kosugi A."/>
        </authorList>
    </citation>
    <scope>NUCLEOTIDE SEQUENCE</scope>
    <source>
        <strain evidence="2">DA-C8</strain>
    </source>
</reference>
<dbReference type="AlphaFoldDB" id="A0A916VG86"/>
<dbReference type="InterPro" id="IPR036249">
    <property type="entry name" value="Thioredoxin-like_sf"/>
</dbReference>
<dbReference type="InterPro" id="IPR013766">
    <property type="entry name" value="Thioredoxin_domain"/>
</dbReference>
<proteinExistence type="predicted"/>
<accession>A0A916VG86</accession>
<feature type="domain" description="Thioredoxin" evidence="1">
    <location>
        <begin position="22"/>
        <end position="87"/>
    </location>
</feature>
<dbReference type="CDD" id="cd02947">
    <property type="entry name" value="TRX_family"/>
    <property type="match status" value="1"/>
</dbReference>
<evidence type="ECO:0000259" key="1">
    <source>
        <dbReference type="Pfam" id="PF00085"/>
    </source>
</evidence>
<dbReference type="EMBL" id="BMAQ01000014">
    <property type="protein sequence ID" value="GFR38256.1"/>
    <property type="molecule type" value="Genomic_DNA"/>
</dbReference>
<organism evidence="2 3">
    <name type="scientific">Insulibacter thermoxylanivorax</name>
    <dbReference type="NCBI Taxonomy" id="2749268"/>
    <lineage>
        <taxon>Bacteria</taxon>
        <taxon>Bacillati</taxon>
        <taxon>Bacillota</taxon>
        <taxon>Bacilli</taxon>
        <taxon>Bacillales</taxon>
        <taxon>Paenibacillaceae</taxon>
        <taxon>Insulibacter</taxon>
    </lineage>
</organism>
<dbReference type="RefSeq" id="WP_308808474.1">
    <property type="nucleotide sequence ID" value="NZ_BMAQ01000014.1"/>
</dbReference>
<reference evidence="2" key="1">
    <citation type="submission" date="2020-08" db="EMBL/GenBank/DDBJ databases">
        <authorList>
            <person name="Uke A."/>
            <person name="Chhe C."/>
            <person name="Baramee S."/>
            <person name="Kosugi A."/>
        </authorList>
    </citation>
    <scope>NUCLEOTIDE SEQUENCE</scope>
    <source>
        <strain evidence="2">DA-C8</strain>
    </source>
</reference>
<evidence type="ECO:0000313" key="3">
    <source>
        <dbReference type="Proteomes" id="UP000654993"/>
    </source>
</evidence>
<sequence>MQEINEQQALALMTFEHAGCAVFLYTPLCGTCMAARKMLEVLYAMDDQLPLYTCNMNLAPELAKVWKIESVPCIVVLKQGRIVEKIYAMGSVPALYERFVNHGLMKAGTQA</sequence>